<evidence type="ECO:0000256" key="2">
    <source>
        <dbReference type="SAM" id="SignalP"/>
    </source>
</evidence>
<dbReference type="RefSeq" id="WP_250806380.1">
    <property type="nucleotide sequence ID" value="NZ_CP098807.1"/>
</dbReference>
<organism evidence="3 4">
    <name type="scientific">Ensifer adhaerens</name>
    <name type="common">Sinorhizobium morelense</name>
    <dbReference type="NCBI Taxonomy" id="106592"/>
    <lineage>
        <taxon>Bacteria</taxon>
        <taxon>Pseudomonadati</taxon>
        <taxon>Pseudomonadota</taxon>
        <taxon>Alphaproteobacteria</taxon>
        <taxon>Hyphomicrobiales</taxon>
        <taxon>Rhizobiaceae</taxon>
        <taxon>Sinorhizobium/Ensifer group</taxon>
        <taxon>Ensifer</taxon>
    </lineage>
</organism>
<proteinExistence type="predicted"/>
<feature type="region of interest" description="Disordered" evidence="1">
    <location>
        <begin position="23"/>
        <end position="64"/>
    </location>
</feature>
<feature type="chain" id="PRO_5040235698" evidence="2">
    <location>
        <begin position="20"/>
        <end position="64"/>
    </location>
</feature>
<keyword evidence="2" id="KW-0732">Signal</keyword>
<name>A0A9Q9DB48_ENSAD</name>
<feature type="compositionally biased region" description="Low complexity" evidence="1">
    <location>
        <begin position="47"/>
        <end position="58"/>
    </location>
</feature>
<evidence type="ECO:0000313" key="4">
    <source>
        <dbReference type="Proteomes" id="UP001055460"/>
    </source>
</evidence>
<accession>A0A9Q9DB48</accession>
<feature type="signal peptide" evidence="2">
    <location>
        <begin position="1"/>
        <end position="19"/>
    </location>
</feature>
<dbReference type="EMBL" id="CP098807">
    <property type="protein sequence ID" value="USJ24701.1"/>
    <property type="molecule type" value="Genomic_DNA"/>
</dbReference>
<evidence type="ECO:0000313" key="3">
    <source>
        <dbReference type="EMBL" id="USJ24701.1"/>
    </source>
</evidence>
<dbReference type="AlphaFoldDB" id="A0A9Q9DB48"/>
<dbReference type="Proteomes" id="UP001055460">
    <property type="component" value="Chromosome"/>
</dbReference>
<reference evidence="3" key="1">
    <citation type="submission" date="2022-06" db="EMBL/GenBank/DDBJ databases">
        <title>Physiological and biochemical characterization and genomic elucidation of a strain of the genus Ensifer adhaerens M8 that combines arsenic oxidation and chromium reduction.</title>
        <authorList>
            <person name="Li X."/>
            <person name="Yu c."/>
        </authorList>
    </citation>
    <scope>NUCLEOTIDE SEQUENCE</scope>
    <source>
        <strain evidence="3">M8</strain>
    </source>
</reference>
<protein>
    <submittedName>
        <fullName evidence="3">Uncharacterized protein</fullName>
    </submittedName>
</protein>
<feature type="compositionally biased region" description="Polar residues" evidence="1">
    <location>
        <begin position="23"/>
        <end position="36"/>
    </location>
</feature>
<evidence type="ECO:0000256" key="1">
    <source>
        <dbReference type="SAM" id="MobiDB-lite"/>
    </source>
</evidence>
<gene>
    <name evidence="3" type="ORF">NE863_06975</name>
</gene>
<sequence length="64" mass="6398">MKIIIAAAASLAIAGSALAALPSTTTEQNSSLNTARQVELAKGPNRSGSKASSTSKYSNGKTFG</sequence>